<proteinExistence type="predicted"/>
<evidence type="ECO:0000313" key="1">
    <source>
        <dbReference type="EMBL" id="ELP66083.1"/>
    </source>
</evidence>
<gene>
    <name evidence="1" type="ORF">STRTUCAR8_01604</name>
</gene>
<sequence length="99" mass="10844">MSRHGRPAAADVAYGARARLAQWHRHGRSPLNRNDFTALAHALAKRVDAEPDHARAPHLLATDCLEARAVRDPDLAVTFKERAARYADNAEALSKGSHS</sequence>
<evidence type="ECO:0000313" key="2">
    <source>
        <dbReference type="Proteomes" id="UP000010931"/>
    </source>
</evidence>
<dbReference type="AlphaFoldDB" id="L7F3C4"/>
<protein>
    <submittedName>
        <fullName evidence="1">Uncharacterized protein</fullName>
    </submittedName>
</protein>
<keyword evidence="2" id="KW-1185">Reference proteome</keyword>
<dbReference type="Proteomes" id="UP000010931">
    <property type="component" value="Unassembled WGS sequence"/>
</dbReference>
<name>L7F3C4_STRT8</name>
<dbReference type="EMBL" id="AEJB01000361">
    <property type="protein sequence ID" value="ELP66083.1"/>
    <property type="molecule type" value="Genomic_DNA"/>
</dbReference>
<comment type="caution">
    <text evidence="1">The sequence shown here is derived from an EMBL/GenBank/DDBJ whole genome shotgun (WGS) entry which is preliminary data.</text>
</comment>
<organism evidence="1 2">
    <name type="scientific">Streptomyces turgidiscabies (strain Car8)</name>
    <dbReference type="NCBI Taxonomy" id="698760"/>
    <lineage>
        <taxon>Bacteria</taxon>
        <taxon>Bacillati</taxon>
        <taxon>Actinomycetota</taxon>
        <taxon>Actinomycetes</taxon>
        <taxon>Kitasatosporales</taxon>
        <taxon>Streptomycetaceae</taxon>
        <taxon>Streptomyces</taxon>
    </lineage>
</organism>
<accession>L7F3C4</accession>
<reference evidence="1 2" key="1">
    <citation type="journal article" date="2011" name="Plasmid">
        <title>Streptomyces turgidiscabies Car8 contains a modular pathogenicity island that shares virulence genes with other actinobacterial plant pathogens.</title>
        <authorList>
            <person name="Huguet-Tapia J.C."/>
            <person name="Badger J.H."/>
            <person name="Loria R."/>
            <person name="Pettis G.S."/>
        </authorList>
    </citation>
    <scope>NUCLEOTIDE SEQUENCE [LARGE SCALE GENOMIC DNA]</scope>
    <source>
        <strain evidence="1 2">Car8</strain>
    </source>
</reference>